<evidence type="ECO:0000259" key="2">
    <source>
        <dbReference type="Pfam" id="PF20059"/>
    </source>
</evidence>
<evidence type="ECO:0000256" key="1">
    <source>
        <dbReference type="SAM" id="Phobius"/>
    </source>
</evidence>
<dbReference type="Proteomes" id="UP001250214">
    <property type="component" value="Unassembled WGS sequence"/>
</dbReference>
<evidence type="ECO:0000313" key="4">
    <source>
        <dbReference type="Proteomes" id="UP001250214"/>
    </source>
</evidence>
<feature type="transmembrane region" description="Helical" evidence="1">
    <location>
        <begin position="31"/>
        <end position="53"/>
    </location>
</feature>
<dbReference type="Pfam" id="PF20059">
    <property type="entry name" value="DUF6458"/>
    <property type="match status" value="1"/>
</dbReference>
<dbReference type="RefSeq" id="WP_310911626.1">
    <property type="nucleotide sequence ID" value="NZ_JAVLVT010000003.1"/>
</dbReference>
<sequence length="71" mass="7385">MGIGLGVFLAVIGAILHFGITADVEGIDLDVIGAILMIAGGAIVVLTLVYPLTRRGQTVDGERPPQNNQRS</sequence>
<dbReference type="EMBL" id="JAVLVT010000003">
    <property type="protein sequence ID" value="MDS1270084.1"/>
    <property type="molecule type" value="Genomic_DNA"/>
</dbReference>
<keyword evidence="4" id="KW-1185">Reference proteome</keyword>
<accession>A0ABU2H5F6</accession>
<protein>
    <submittedName>
        <fullName evidence="3">DUF6458 family protein</fullName>
    </submittedName>
</protein>
<keyword evidence="1" id="KW-0812">Transmembrane</keyword>
<name>A0ABU2H5F6_9ACTN</name>
<reference evidence="4" key="1">
    <citation type="submission" date="2023-07" db="EMBL/GenBank/DDBJ databases">
        <title>Novel species in the genus Lipingzhangella isolated from Sambhar Salt Lake.</title>
        <authorList>
            <person name="Jiya N."/>
            <person name="Kajale S."/>
            <person name="Sharma A."/>
        </authorList>
    </citation>
    <scope>NUCLEOTIDE SEQUENCE [LARGE SCALE GENOMIC DNA]</scope>
    <source>
        <strain evidence="4">LS1_29</strain>
    </source>
</reference>
<organism evidence="3 4">
    <name type="scientific">Lipingzhangella rawalii</name>
    <dbReference type="NCBI Taxonomy" id="2055835"/>
    <lineage>
        <taxon>Bacteria</taxon>
        <taxon>Bacillati</taxon>
        <taxon>Actinomycetota</taxon>
        <taxon>Actinomycetes</taxon>
        <taxon>Streptosporangiales</taxon>
        <taxon>Nocardiopsidaceae</taxon>
        <taxon>Lipingzhangella</taxon>
    </lineage>
</organism>
<keyword evidence="1" id="KW-0472">Membrane</keyword>
<proteinExistence type="predicted"/>
<keyword evidence="1" id="KW-1133">Transmembrane helix</keyword>
<dbReference type="InterPro" id="IPR045597">
    <property type="entry name" value="DUF6458"/>
</dbReference>
<gene>
    <name evidence="3" type="ORF">RIF23_07235</name>
</gene>
<feature type="domain" description="DUF6458" evidence="2">
    <location>
        <begin position="1"/>
        <end position="56"/>
    </location>
</feature>
<evidence type="ECO:0000313" key="3">
    <source>
        <dbReference type="EMBL" id="MDS1270084.1"/>
    </source>
</evidence>
<comment type="caution">
    <text evidence="3">The sequence shown here is derived from an EMBL/GenBank/DDBJ whole genome shotgun (WGS) entry which is preliminary data.</text>
</comment>